<organism evidence="1 2">
    <name type="scientific">Acidiphilium iwatense</name>
    <dbReference type="NCBI Taxonomy" id="768198"/>
    <lineage>
        <taxon>Bacteria</taxon>
        <taxon>Pseudomonadati</taxon>
        <taxon>Pseudomonadota</taxon>
        <taxon>Alphaproteobacteria</taxon>
        <taxon>Acetobacterales</taxon>
        <taxon>Acidocellaceae</taxon>
        <taxon>Acidiphilium</taxon>
    </lineage>
</organism>
<protein>
    <submittedName>
        <fullName evidence="1">Uncharacterized protein</fullName>
    </submittedName>
</protein>
<sequence>MSGDALGGLDLHAAFMRRASADQPAFIEALAIRLEQALPGRVHVERKKDGLFSKTAHIRAIGVDTGDAQYILEQDHGVLRALRARGTHGVVLKREILTVAQWLDGLNEALARLSDEADGAHRVLHDFLMS</sequence>
<reference evidence="1 2" key="1">
    <citation type="submission" date="2022-01" db="EMBL/GenBank/DDBJ databases">
        <authorList>
            <person name="Won M."/>
            <person name="Kim S.-J."/>
            <person name="Kwon S.-W."/>
        </authorList>
    </citation>
    <scope>NUCLEOTIDE SEQUENCE [LARGE SCALE GENOMIC DNA]</scope>
    <source>
        <strain evidence="1 2">KCTC 23505</strain>
    </source>
</reference>
<dbReference type="EMBL" id="JAKGBZ010000010">
    <property type="protein sequence ID" value="MCF3946409.1"/>
    <property type="molecule type" value="Genomic_DNA"/>
</dbReference>
<accession>A0ABS9DYK1</accession>
<evidence type="ECO:0000313" key="2">
    <source>
        <dbReference type="Proteomes" id="UP001521209"/>
    </source>
</evidence>
<comment type="caution">
    <text evidence="1">The sequence shown here is derived from an EMBL/GenBank/DDBJ whole genome shotgun (WGS) entry which is preliminary data.</text>
</comment>
<gene>
    <name evidence="1" type="ORF">L2A60_06885</name>
</gene>
<keyword evidence="2" id="KW-1185">Reference proteome</keyword>
<proteinExistence type="predicted"/>
<name>A0ABS9DYK1_9PROT</name>
<evidence type="ECO:0000313" key="1">
    <source>
        <dbReference type="EMBL" id="MCF3946409.1"/>
    </source>
</evidence>
<dbReference type="Proteomes" id="UP001521209">
    <property type="component" value="Unassembled WGS sequence"/>
</dbReference>
<dbReference type="RefSeq" id="WP_235703647.1">
    <property type="nucleotide sequence ID" value="NZ_JAKGBZ010000010.1"/>
</dbReference>